<keyword evidence="3" id="KW-1185">Reference proteome</keyword>
<name>A0A1M2VS80_TRAPU</name>
<protein>
    <submittedName>
        <fullName evidence="2">Uncharacterized protein</fullName>
    </submittedName>
</protein>
<proteinExistence type="predicted"/>
<feature type="compositionally biased region" description="Basic residues" evidence="1">
    <location>
        <begin position="1"/>
        <end position="13"/>
    </location>
</feature>
<organism evidence="2 3">
    <name type="scientific">Trametes pubescens</name>
    <name type="common">White-rot fungus</name>
    <dbReference type="NCBI Taxonomy" id="154538"/>
    <lineage>
        <taxon>Eukaryota</taxon>
        <taxon>Fungi</taxon>
        <taxon>Dikarya</taxon>
        <taxon>Basidiomycota</taxon>
        <taxon>Agaricomycotina</taxon>
        <taxon>Agaricomycetes</taxon>
        <taxon>Polyporales</taxon>
        <taxon>Polyporaceae</taxon>
        <taxon>Trametes</taxon>
    </lineage>
</organism>
<evidence type="ECO:0000313" key="3">
    <source>
        <dbReference type="Proteomes" id="UP000184267"/>
    </source>
</evidence>
<comment type="caution">
    <text evidence="2">The sequence shown here is derived from an EMBL/GenBank/DDBJ whole genome shotgun (WGS) entry which is preliminary data.</text>
</comment>
<dbReference type="AlphaFoldDB" id="A0A1M2VS80"/>
<evidence type="ECO:0000313" key="2">
    <source>
        <dbReference type="EMBL" id="OJT10426.1"/>
    </source>
</evidence>
<feature type="compositionally biased region" description="Basic and acidic residues" evidence="1">
    <location>
        <begin position="55"/>
        <end position="84"/>
    </location>
</feature>
<dbReference type="Proteomes" id="UP000184267">
    <property type="component" value="Unassembled WGS sequence"/>
</dbReference>
<sequence length="84" mass="9637">MRPHNASRPRHWTLRSSVRSQRGLYQISLRGHPTRQRPAAQNGNPRTSLVGQVHPARDKASRSVGRTRTDGTRWSDRDRCPTIE</sequence>
<feature type="compositionally biased region" description="Polar residues" evidence="1">
    <location>
        <begin position="39"/>
        <end position="50"/>
    </location>
</feature>
<evidence type="ECO:0000256" key="1">
    <source>
        <dbReference type="SAM" id="MobiDB-lite"/>
    </source>
</evidence>
<gene>
    <name evidence="2" type="ORF">TRAPUB_13025</name>
</gene>
<feature type="region of interest" description="Disordered" evidence="1">
    <location>
        <begin position="1"/>
        <end position="84"/>
    </location>
</feature>
<reference evidence="2 3" key="1">
    <citation type="submission" date="2016-10" db="EMBL/GenBank/DDBJ databases">
        <title>Genome sequence of the basidiomycete white-rot fungus Trametes pubescens.</title>
        <authorList>
            <person name="Makela M.R."/>
            <person name="Granchi Z."/>
            <person name="Peng M."/>
            <person name="De Vries R.P."/>
            <person name="Grigoriev I."/>
            <person name="Riley R."/>
            <person name="Hilden K."/>
        </authorList>
    </citation>
    <scope>NUCLEOTIDE SEQUENCE [LARGE SCALE GENOMIC DNA]</scope>
    <source>
        <strain evidence="2 3">FBCC735</strain>
    </source>
</reference>
<accession>A0A1M2VS80</accession>
<dbReference type="EMBL" id="MNAD01000776">
    <property type="protein sequence ID" value="OJT10426.1"/>
    <property type="molecule type" value="Genomic_DNA"/>
</dbReference>